<evidence type="ECO:0000256" key="1">
    <source>
        <dbReference type="SAM" id="MobiDB-lite"/>
    </source>
</evidence>
<dbReference type="AlphaFoldDB" id="A0A6B9VFI7"/>
<accession>A0A6B9VFI7</accession>
<reference evidence="2 3" key="1">
    <citation type="submission" date="2020-01" db="EMBL/GenBank/DDBJ databases">
        <title>Genome sequence of Arachis hypogaea, cultivar Shitouqi.</title>
        <authorList>
            <person name="Zhuang W."/>
            <person name="Chen H."/>
            <person name="Varshney R."/>
            <person name="Wang D."/>
            <person name="Ming R."/>
        </authorList>
    </citation>
    <scope>NUCLEOTIDE SEQUENCE [LARGE SCALE GENOMIC DNA]</scope>
    <source>
        <tissue evidence="2">Young leaf</tissue>
    </source>
</reference>
<dbReference type="PANTHER" id="PTHR34569">
    <property type="entry name" value="EXPRESSED PROTEIN"/>
    <property type="match status" value="1"/>
</dbReference>
<dbReference type="EMBL" id="CP031001">
    <property type="protein sequence ID" value="QHN79494.1"/>
    <property type="molecule type" value="Genomic_DNA"/>
</dbReference>
<dbReference type="Proteomes" id="UP000464620">
    <property type="component" value="Chromosome B09"/>
</dbReference>
<dbReference type="PANTHER" id="PTHR34569:SF12">
    <property type="entry name" value="TRANSMEMBRANE PROTEIN"/>
    <property type="match status" value="1"/>
</dbReference>
<organism evidence="2 3">
    <name type="scientific">Arachis hypogaea</name>
    <name type="common">Peanut</name>
    <dbReference type="NCBI Taxonomy" id="3818"/>
    <lineage>
        <taxon>Eukaryota</taxon>
        <taxon>Viridiplantae</taxon>
        <taxon>Streptophyta</taxon>
        <taxon>Embryophyta</taxon>
        <taxon>Tracheophyta</taxon>
        <taxon>Spermatophyta</taxon>
        <taxon>Magnoliopsida</taxon>
        <taxon>eudicotyledons</taxon>
        <taxon>Gunneridae</taxon>
        <taxon>Pentapetalae</taxon>
        <taxon>rosids</taxon>
        <taxon>fabids</taxon>
        <taxon>Fabales</taxon>
        <taxon>Fabaceae</taxon>
        <taxon>Papilionoideae</taxon>
        <taxon>50 kb inversion clade</taxon>
        <taxon>dalbergioids sensu lato</taxon>
        <taxon>Dalbergieae</taxon>
        <taxon>Pterocarpus clade</taxon>
        <taxon>Arachis</taxon>
    </lineage>
</organism>
<name>A0A6B9VFI7_ARAHY</name>
<sequence length="160" mass="18113">MEAASLIRNKKPNHGAPLNHDFKEPKLEDSGTDREMMKTNVLMPKVSHSYTSLRDIMPVLQKNNRNSNGNTVSWNEIPLKIKNPLVKQAAMYYIKPMYTPYSRISHRGFCHVFFGCFGSLRSLFHALSGSSLCCFCGTSRTQNARRRRRGPPLTSTPPPS</sequence>
<proteinExistence type="predicted"/>
<protein>
    <submittedName>
        <fullName evidence="2">Uncharacterized protein</fullName>
    </submittedName>
</protein>
<gene>
    <name evidence="2" type="ORF">DS421_19g670470</name>
</gene>
<evidence type="ECO:0000313" key="2">
    <source>
        <dbReference type="EMBL" id="QHN79494.1"/>
    </source>
</evidence>
<feature type="compositionally biased region" description="Basic and acidic residues" evidence="1">
    <location>
        <begin position="20"/>
        <end position="33"/>
    </location>
</feature>
<feature type="region of interest" description="Disordered" evidence="1">
    <location>
        <begin position="1"/>
        <end position="33"/>
    </location>
</feature>
<evidence type="ECO:0000313" key="3">
    <source>
        <dbReference type="Proteomes" id="UP000464620"/>
    </source>
</evidence>